<feature type="domain" description="NfeD integral membrane" evidence="7">
    <location>
        <begin position="28"/>
        <end position="141"/>
    </location>
</feature>
<feature type="transmembrane region" description="Helical" evidence="5">
    <location>
        <begin position="21"/>
        <end position="45"/>
    </location>
</feature>
<feature type="transmembrane region" description="Helical" evidence="5">
    <location>
        <begin position="51"/>
        <end position="70"/>
    </location>
</feature>
<keyword evidence="4 5" id="KW-0472">Membrane</keyword>
<dbReference type="PANTHER" id="PTHR33507">
    <property type="entry name" value="INNER MEMBRANE PROTEIN YBBJ"/>
    <property type="match status" value="1"/>
</dbReference>
<feature type="transmembrane region" description="Helical" evidence="5">
    <location>
        <begin position="118"/>
        <end position="139"/>
    </location>
</feature>
<sequence length="231" mass="25705">MIVELANYNFMTIHFIDSFSGIITNPVISFILLLVFFVGLLLQVFSSRINVYGILSIIAILLFYSGHFIVSDNSMISLILFILAAVLIVIEIFVIGTLLGLIGLLLLIISIVTVSNNVALYSIFLLIIFIISIITLVILMKKNKNRKIPILSRLILTDNTDAESGYSSFDDRSHLVGEEAVTLTPLRPSGIIKYNDKRIDAVAEGSFIPSDVRVRVIFVEGTRIVVREIKD</sequence>
<gene>
    <name evidence="8" type="ORF">SAMN05192557_0478</name>
</gene>
<dbReference type="PANTHER" id="PTHR33507:SF3">
    <property type="entry name" value="INNER MEMBRANE PROTEIN YBBJ"/>
    <property type="match status" value="1"/>
</dbReference>
<dbReference type="InterPro" id="IPR056739">
    <property type="entry name" value="NfeD_membrane"/>
</dbReference>
<proteinExistence type="predicted"/>
<dbReference type="Pfam" id="PF01957">
    <property type="entry name" value="NfeD"/>
    <property type="match status" value="1"/>
</dbReference>
<feature type="transmembrane region" description="Helical" evidence="5">
    <location>
        <begin position="79"/>
        <end position="112"/>
    </location>
</feature>
<protein>
    <submittedName>
        <fullName evidence="8">NfeD-like C-terminal, partner-binding</fullName>
    </submittedName>
</protein>
<evidence type="ECO:0000313" key="9">
    <source>
        <dbReference type="Proteomes" id="UP000243605"/>
    </source>
</evidence>
<evidence type="ECO:0000256" key="3">
    <source>
        <dbReference type="ARBA" id="ARBA00022989"/>
    </source>
</evidence>
<evidence type="ECO:0000256" key="2">
    <source>
        <dbReference type="ARBA" id="ARBA00022692"/>
    </source>
</evidence>
<keyword evidence="9" id="KW-1185">Reference proteome</keyword>
<feature type="domain" description="NfeD-like C-terminal" evidence="6">
    <location>
        <begin position="174"/>
        <end position="227"/>
    </location>
</feature>
<evidence type="ECO:0000256" key="5">
    <source>
        <dbReference type="SAM" id="Phobius"/>
    </source>
</evidence>
<evidence type="ECO:0000259" key="6">
    <source>
        <dbReference type="Pfam" id="PF01957"/>
    </source>
</evidence>
<accession>A0A662Z173</accession>
<name>A0A662Z173_9STAP</name>
<comment type="subcellular location">
    <subcellularLocation>
        <location evidence="1">Membrane</location>
        <topology evidence="1">Multi-pass membrane protein</topology>
    </subcellularLocation>
</comment>
<evidence type="ECO:0000313" key="8">
    <source>
        <dbReference type="EMBL" id="SEV85139.1"/>
    </source>
</evidence>
<dbReference type="EMBL" id="FOIT01000001">
    <property type="protein sequence ID" value="SEV85139.1"/>
    <property type="molecule type" value="Genomic_DNA"/>
</dbReference>
<dbReference type="Gene3D" id="2.40.50.140">
    <property type="entry name" value="Nucleic acid-binding proteins"/>
    <property type="match status" value="1"/>
</dbReference>
<organism evidence="8 9">
    <name type="scientific">Aliicoccus persicus</name>
    <dbReference type="NCBI Taxonomy" id="930138"/>
    <lineage>
        <taxon>Bacteria</taxon>
        <taxon>Bacillati</taxon>
        <taxon>Bacillota</taxon>
        <taxon>Bacilli</taxon>
        <taxon>Bacillales</taxon>
        <taxon>Staphylococcaceae</taxon>
        <taxon>Aliicoccus</taxon>
    </lineage>
</organism>
<dbReference type="InterPro" id="IPR012340">
    <property type="entry name" value="NA-bd_OB-fold"/>
</dbReference>
<dbReference type="Proteomes" id="UP000243605">
    <property type="component" value="Unassembled WGS sequence"/>
</dbReference>
<evidence type="ECO:0000256" key="4">
    <source>
        <dbReference type="ARBA" id="ARBA00023136"/>
    </source>
</evidence>
<dbReference type="InterPro" id="IPR002810">
    <property type="entry name" value="NfeD-like_C"/>
</dbReference>
<dbReference type="GO" id="GO:0005886">
    <property type="term" value="C:plasma membrane"/>
    <property type="evidence" value="ECO:0007669"/>
    <property type="project" value="TreeGrafter"/>
</dbReference>
<keyword evidence="2 5" id="KW-0812">Transmembrane</keyword>
<keyword evidence="3 5" id="KW-1133">Transmembrane helix</keyword>
<evidence type="ECO:0000259" key="7">
    <source>
        <dbReference type="Pfam" id="PF24961"/>
    </source>
</evidence>
<evidence type="ECO:0000256" key="1">
    <source>
        <dbReference type="ARBA" id="ARBA00004141"/>
    </source>
</evidence>
<dbReference type="InterPro" id="IPR052165">
    <property type="entry name" value="Membrane_assoc_protease"/>
</dbReference>
<reference evidence="8 9" key="1">
    <citation type="submission" date="2016-10" db="EMBL/GenBank/DDBJ databases">
        <authorList>
            <person name="Varghese N."/>
            <person name="Submissions S."/>
        </authorList>
    </citation>
    <scope>NUCLEOTIDE SEQUENCE [LARGE SCALE GENOMIC DNA]</scope>
    <source>
        <strain evidence="8 9">IBRC-M10081</strain>
    </source>
</reference>
<dbReference type="Pfam" id="PF24961">
    <property type="entry name" value="NfeD_membrane"/>
    <property type="match status" value="1"/>
</dbReference>
<dbReference type="AlphaFoldDB" id="A0A662Z173"/>